<feature type="region of interest" description="Disordered" evidence="3">
    <location>
        <begin position="1"/>
        <end position="33"/>
    </location>
</feature>
<dbReference type="AlphaFoldDB" id="A0A1Y1IKR0"/>
<comment type="subcellular location">
    <subcellularLocation>
        <location evidence="1">Nucleus</location>
    </subcellularLocation>
</comment>
<feature type="domain" description="Wbp11/ELF5/Saf1 N-terminal" evidence="4">
    <location>
        <begin position="8"/>
        <end position="85"/>
    </location>
</feature>
<evidence type="ECO:0000259" key="4">
    <source>
        <dbReference type="Pfam" id="PF09429"/>
    </source>
</evidence>
<dbReference type="GO" id="GO:0005634">
    <property type="term" value="C:nucleus"/>
    <property type="evidence" value="ECO:0007669"/>
    <property type="project" value="UniProtKB-SubCell"/>
</dbReference>
<dbReference type="Pfam" id="PF09429">
    <property type="entry name" value="Wbp11"/>
    <property type="match status" value="1"/>
</dbReference>
<keyword evidence="6" id="KW-1185">Reference proteome</keyword>
<feature type="compositionally biased region" description="Pro residues" evidence="3">
    <location>
        <begin position="174"/>
        <end position="188"/>
    </location>
</feature>
<dbReference type="EMBL" id="DF237538">
    <property type="protein sequence ID" value="GAQ90009.1"/>
    <property type="molecule type" value="Genomic_DNA"/>
</dbReference>
<dbReference type="STRING" id="105231.A0A1Y1IKR0"/>
<evidence type="ECO:0000313" key="6">
    <source>
        <dbReference type="Proteomes" id="UP000054558"/>
    </source>
</evidence>
<feature type="compositionally biased region" description="Basic and acidic residues" evidence="3">
    <location>
        <begin position="75"/>
        <end position="100"/>
    </location>
</feature>
<evidence type="ECO:0000256" key="2">
    <source>
        <dbReference type="ARBA" id="ARBA00023242"/>
    </source>
</evidence>
<feature type="non-terminal residue" evidence="5">
    <location>
        <position position="188"/>
    </location>
</feature>
<dbReference type="PANTHER" id="PTHR13361:SF1">
    <property type="entry name" value="WW DOMAIN-BINDING PROTEIN 11"/>
    <property type="match status" value="1"/>
</dbReference>
<gene>
    <name evidence="5" type="ORF">KFL_005890050</name>
</gene>
<keyword evidence="2" id="KW-0539">Nucleus</keyword>
<dbReference type="InterPro" id="IPR019007">
    <property type="entry name" value="Wbp11/ELF5/Saf1_N"/>
</dbReference>
<dbReference type="Pfam" id="PF12622">
    <property type="entry name" value="NpwBP"/>
    <property type="match status" value="1"/>
</dbReference>
<evidence type="ECO:0000313" key="5">
    <source>
        <dbReference type="EMBL" id="GAQ90009.1"/>
    </source>
</evidence>
<feature type="region of interest" description="Disordered" evidence="3">
    <location>
        <begin position="62"/>
        <end position="115"/>
    </location>
</feature>
<reference evidence="5 6" key="1">
    <citation type="journal article" date="2014" name="Nat. Commun.">
        <title>Klebsormidium flaccidum genome reveals primary factors for plant terrestrial adaptation.</title>
        <authorList>
            <person name="Hori K."/>
            <person name="Maruyama F."/>
            <person name="Fujisawa T."/>
            <person name="Togashi T."/>
            <person name="Yamamoto N."/>
            <person name="Seo M."/>
            <person name="Sato S."/>
            <person name="Yamada T."/>
            <person name="Mori H."/>
            <person name="Tajima N."/>
            <person name="Moriyama T."/>
            <person name="Ikeuchi M."/>
            <person name="Watanabe M."/>
            <person name="Wada H."/>
            <person name="Kobayashi K."/>
            <person name="Saito M."/>
            <person name="Masuda T."/>
            <person name="Sasaki-Sekimoto Y."/>
            <person name="Mashiguchi K."/>
            <person name="Awai K."/>
            <person name="Shimojima M."/>
            <person name="Masuda S."/>
            <person name="Iwai M."/>
            <person name="Nobusawa T."/>
            <person name="Narise T."/>
            <person name="Kondo S."/>
            <person name="Saito H."/>
            <person name="Sato R."/>
            <person name="Murakawa M."/>
            <person name="Ihara Y."/>
            <person name="Oshima-Yamada Y."/>
            <person name="Ohtaka K."/>
            <person name="Satoh M."/>
            <person name="Sonobe K."/>
            <person name="Ishii M."/>
            <person name="Ohtani R."/>
            <person name="Kanamori-Sato M."/>
            <person name="Honoki R."/>
            <person name="Miyazaki D."/>
            <person name="Mochizuki H."/>
            <person name="Umetsu J."/>
            <person name="Higashi K."/>
            <person name="Shibata D."/>
            <person name="Kamiya Y."/>
            <person name="Sato N."/>
            <person name="Nakamura Y."/>
            <person name="Tabata S."/>
            <person name="Ida S."/>
            <person name="Kurokawa K."/>
            <person name="Ohta H."/>
        </authorList>
    </citation>
    <scope>NUCLEOTIDE SEQUENCE [LARGE SCALE GENOMIC DNA]</scope>
    <source>
        <strain evidence="5 6">NIES-2285</strain>
    </source>
</reference>
<dbReference type="Proteomes" id="UP000054558">
    <property type="component" value="Unassembled WGS sequence"/>
</dbReference>
<dbReference type="OrthoDB" id="205569at2759"/>
<sequence length="188" mass="21507">MVKKQKEGKIMNPTDAHRKMERRKELQRNKKERMKVREVGVLKKDPNAIKAQIDKLEQMQADGALDKTRRHKKRQLEESLDKVVKKQKEYEEKMREKGEEPVMFSHLAPPKPSMVVPLNDVKVAGDYPRPEDSVYYHPELNPQGLPPGGKPQMYRARPVEPIPSPAKQTDAPPLALPIPPPPKPPAPK</sequence>
<evidence type="ECO:0000256" key="1">
    <source>
        <dbReference type="ARBA" id="ARBA00004123"/>
    </source>
</evidence>
<evidence type="ECO:0000256" key="3">
    <source>
        <dbReference type="SAM" id="MobiDB-lite"/>
    </source>
</evidence>
<organism evidence="5 6">
    <name type="scientific">Klebsormidium nitens</name>
    <name type="common">Green alga</name>
    <name type="synonym">Ulothrix nitens</name>
    <dbReference type="NCBI Taxonomy" id="105231"/>
    <lineage>
        <taxon>Eukaryota</taxon>
        <taxon>Viridiplantae</taxon>
        <taxon>Streptophyta</taxon>
        <taxon>Klebsormidiophyceae</taxon>
        <taxon>Klebsormidiales</taxon>
        <taxon>Klebsormidiaceae</taxon>
        <taxon>Klebsormidium</taxon>
    </lineage>
</organism>
<accession>A0A1Y1IKR0</accession>
<dbReference type="GO" id="GO:0006396">
    <property type="term" value="P:RNA processing"/>
    <property type="evidence" value="ECO:0007669"/>
    <property type="project" value="InterPro"/>
</dbReference>
<name>A0A1Y1IKR0_KLENI</name>
<feature type="region of interest" description="Disordered" evidence="3">
    <location>
        <begin position="129"/>
        <end position="188"/>
    </location>
</feature>
<dbReference type="PANTHER" id="PTHR13361">
    <property type="entry name" value="WW DOMAIN-BINDING PROTEIN 11"/>
    <property type="match status" value="1"/>
</dbReference>
<proteinExistence type="predicted"/>
<protein>
    <recommendedName>
        <fullName evidence="4">Wbp11/ELF5/Saf1 N-terminal domain-containing protein</fullName>
    </recommendedName>
</protein>